<name>A0A373FIU7_COMTE</name>
<protein>
    <submittedName>
        <fullName evidence="2">Uncharacterized protein</fullName>
    </submittedName>
</protein>
<keyword evidence="1" id="KW-0732">Signal</keyword>
<gene>
    <name evidence="2" type="ORF">DZC30_13575</name>
</gene>
<proteinExistence type="predicted"/>
<feature type="chain" id="PRO_5016829320" evidence="1">
    <location>
        <begin position="25"/>
        <end position="163"/>
    </location>
</feature>
<evidence type="ECO:0000256" key="1">
    <source>
        <dbReference type="SAM" id="SignalP"/>
    </source>
</evidence>
<organism evidence="2 3">
    <name type="scientific">Comamonas testosteroni</name>
    <name type="common">Pseudomonas testosteroni</name>
    <dbReference type="NCBI Taxonomy" id="285"/>
    <lineage>
        <taxon>Bacteria</taxon>
        <taxon>Pseudomonadati</taxon>
        <taxon>Pseudomonadota</taxon>
        <taxon>Betaproteobacteria</taxon>
        <taxon>Burkholderiales</taxon>
        <taxon>Comamonadaceae</taxon>
        <taxon>Comamonas</taxon>
    </lineage>
</organism>
<comment type="caution">
    <text evidence="2">The sequence shown here is derived from an EMBL/GenBank/DDBJ whole genome shotgun (WGS) entry which is preliminary data.</text>
</comment>
<dbReference type="Proteomes" id="UP000261948">
    <property type="component" value="Unassembled WGS sequence"/>
</dbReference>
<evidence type="ECO:0000313" key="3">
    <source>
        <dbReference type="Proteomes" id="UP000261948"/>
    </source>
</evidence>
<dbReference type="AlphaFoldDB" id="A0A373FIU7"/>
<evidence type="ECO:0000313" key="2">
    <source>
        <dbReference type="EMBL" id="RGE44071.1"/>
    </source>
</evidence>
<dbReference type="OrthoDB" id="8757135at2"/>
<reference evidence="2 3" key="1">
    <citation type="submission" date="2018-08" db="EMBL/GenBank/DDBJ databases">
        <title>Comamonas testosteroni strain SWCO2.</title>
        <authorList>
            <person name="Jiang N."/>
            <person name="Zhang X.Z."/>
        </authorList>
    </citation>
    <scope>NUCLEOTIDE SEQUENCE [LARGE SCALE GENOMIC DNA]</scope>
    <source>
        <strain evidence="2 3">SWCO2</strain>
    </source>
</reference>
<keyword evidence="3" id="KW-1185">Reference proteome</keyword>
<sequence>MKKTLCLLFTATGLICAQALPVAAADFAQHPAPPYRGTVHLPDFKGQDKAFANFRTRIRDGMKSGPNFAGKLSIISFGCGIDCRAVLVGDVSTGRVIDFPISGEDFAGISLDYRLDSTLISARWNNFSTRQCQQEQFVWKQQQFRRLGRKTLGPSEVCERLAP</sequence>
<feature type="signal peptide" evidence="1">
    <location>
        <begin position="1"/>
        <end position="24"/>
    </location>
</feature>
<accession>A0A373FIU7</accession>
<dbReference type="EMBL" id="QURR01000016">
    <property type="protein sequence ID" value="RGE44071.1"/>
    <property type="molecule type" value="Genomic_DNA"/>
</dbReference>